<comment type="caution">
    <text evidence="2">The sequence shown here is derived from an EMBL/GenBank/DDBJ whole genome shotgun (WGS) entry which is preliminary data.</text>
</comment>
<dbReference type="EMBL" id="PVTJ01000006">
    <property type="protein sequence ID" value="PRY57920.1"/>
    <property type="molecule type" value="Genomic_DNA"/>
</dbReference>
<keyword evidence="3" id="KW-1185">Reference proteome</keyword>
<dbReference type="Pfam" id="PF18029">
    <property type="entry name" value="Glyoxalase_6"/>
    <property type="match status" value="2"/>
</dbReference>
<dbReference type="InterPro" id="IPR029068">
    <property type="entry name" value="Glyas_Bleomycin-R_OHBP_Dase"/>
</dbReference>
<dbReference type="PANTHER" id="PTHR35908">
    <property type="entry name" value="HYPOTHETICAL FUSION PROTEIN"/>
    <property type="match status" value="1"/>
</dbReference>
<gene>
    <name evidence="2" type="ORF">B0I28_106343</name>
</gene>
<dbReference type="Proteomes" id="UP000238176">
    <property type="component" value="Unassembled WGS sequence"/>
</dbReference>
<dbReference type="SUPFAM" id="SSF54593">
    <property type="entry name" value="Glyoxalase/Bleomycin resistance protein/Dihydroxybiphenyl dioxygenase"/>
    <property type="match status" value="2"/>
</dbReference>
<protein>
    <recommendedName>
        <fullName evidence="1">Glyoxalase-like domain-containing protein</fullName>
    </recommendedName>
</protein>
<organism evidence="2 3">
    <name type="scientific">Glycomyces artemisiae</name>
    <dbReference type="NCBI Taxonomy" id="1076443"/>
    <lineage>
        <taxon>Bacteria</taxon>
        <taxon>Bacillati</taxon>
        <taxon>Actinomycetota</taxon>
        <taxon>Actinomycetes</taxon>
        <taxon>Glycomycetales</taxon>
        <taxon>Glycomycetaceae</taxon>
        <taxon>Glycomyces</taxon>
    </lineage>
</organism>
<feature type="domain" description="Glyoxalase-like" evidence="1">
    <location>
        <begin position="149"/>
        <end position="254"/>
    </location>
</feature>
<evidence type="ECO:0000259" key="1">
    <source>
        <dbReference type="Pfam" id="PF18029"/>
    </source>
</evidence>
<reference evidence="2 3" key="1">
    <citation type="submission" date="2018-03" db="EMBL/GenBank/DDBJ databases">
        <title>Genomic Encyclopedia of Type Strains, Phase III (KMG-III): the genomes of soil and plant-associated and newly described type strains.</title>
        <authorList>
            <person name="Whitman W."/>
        </authorList>
    </citation>
    <scope>NUCLEOTIDE SEQUENCE [LARGE SCALE GENOMIC DNA]</scope>
    <source>
        <strain evidence="2 3">CGMCC 4.7067</strain>
    </source>
</reference>
<name>A0A2T0UJ01_9ACTN</name>
<accession>A0A2T0UJ01</accession>
<dbReference type="AlphaFoldDB" id="A0A2T0UJ01"/>
<dbReference type="CDD" id="cd06587">
    <property type="entry name" value="VOC"/>
    <property type="match status" value="2"/>
</dbReference>
<proteinExistence type="predicted"/>
<sequence>MNTNIGHYPYYALGMAIRWTTAFWDFPAEGFEDGIAFWLKATGSTLSPRRGPGGSFATLVPPGADPCLRVQRVLEGKGGNHLDLHVDDVEAEAERAQVLGAAPVHAEPGLVVLHSPGGFAFCLVNHHGEVKVPAPEAWPGGQRSRVDQLCLDVAPQAFDHELVFWQRLTGWPQVPTSSPEFRRLYSPPELPLRFLLQRLDAAGRGPASTAHLDLACSDVDAETLRHTELGATAVRRHHWWQVMRDPAGLEYCITSRDPDTGAVPV</sequence>
<dbReference type="Gene3D" id="3.10.180.10">
    <property type="entry name" value="2,3-Dihydroxybiphenyl 1,2-Dioxygenase, domain 1"/>
    <property type="match status" value="2"/>
</dbReference>
<dbReference type="InterPro" id="IPR041581">
    <property type="entry name" value="Glyoxalase_6"/>
</dbReference>
<dbReference type="PANTHER" id="PTHR35908:SF1">
    <property type="entry name" value="CONSERVED PROTEIN"/>
    <property type="match status" value="1"/>
</dbReference>
<feature type="domain" description="Glyoxalase-like" evidence="1">
    <location>
        <begin position="29"/>
        <end position="124"/>
    </location>
</feature>
<evidence type="ECO:0000313" key="3">
    <source>
        <dbReference type="Proteomes" id="UP000238176"/>
    </source>
</evidence>
<evidence type="ECO:0000313" key="2">
    <source>
        <dbReference type="EMBL" id="PRY57920.1"/>
    </source>
</evidence>